<dbReference type="GO" id="GO:0005216">
    <property type="term" value="F:monoatomic ion channel activity"/>
    <property type="evidence" value="ECO:0007669"/>
    <property type="project" value="InterPro"/>
</dbReference>
<dbReference type="AlphaFoldDB" id="A0A015KLF4"/>
<dbReference type="GO" id="GO:0005886">
    <property type="term" value="C:plasma membrane"/>
    <property type="evidence" value="ECO:0007669"/>
    <property type="project" value="TreeGrafter"/>
</dbReference>
<feature type="coiled-coil region" evidence="6">
    <location>
        <begin position="1172"/>
        <end position="1229"/>
    </location>
</feature>
<evidence type="ECO:0000256" key="5">
    <source>
        <dbReference type="ARBA" id="ARBA00023136"/>
    </source>
</evidence>
<dbReference type="HOGENOM" id="CLU_005077_0_0_1"/>
<dbReference type="GO" id="GO:0098703">
    <property type="term" value="P:calcium ion import across plasma membrane"/>
    <property type="evidence" value="ECO:0007669"/>
    <property type="project" value="TreeGrafter"/>
</dbReference>
<dbReference type="InterPro" id="IPR005821">
    <property type="entry name" value="Ion_trans_dom"/>
</dbReference>
<evidence type="ECO:0000256" key="2">
    <source>
        <dbReference type="ARBA" id="ARBA00022692"/>
    </source>
</evidence>
<dbReference type="PANTHER" id="PTHR10582:SF2">
    <property type="entry name" value="INACTIVE"/>
    <property type="match status" value="1"/>
</dbReference>
<organism evidence="9 10">
    <name type="scientific">Rhizophagus irregularis (strain DAOM 197198w)</name>
    <name type="common">Glomus intraradices</name>
    <dbReference type="NCBI Taxonomy" id="1432141"/>
    <lineage>
        <taxon>Eukaryota</taxon>
        <taxon>Fungi</taxon>
        <taxon>Fungi incertae sedis</taxon>
        <taxon>Mucoromycota</taxon>
        <taxon>Glomeromycotina</taxon>
        <taxon>Glomeromycetes</taxon>
        <taxon>Glomerales</taxon>
        <taxon>Glomeraceae</taxon>
        <taxon>Rhizophagus</taxon>
    </lineage>
</organism>
<feature type="transmembrane region" description="Helical" evidence="7">
    <location>
        <begin position="893"/>
        <end position="913"/>
    </location>
</feature>
<dbReference type="PANTHER" id="PTHR10582">
    <property type="entry name" value="TRANSIENT RECEPTOR POTENTIAL ION CHANNEL PROTEIN"/>
    <property type="match status" value="1"/>
</dbReference>
<dbReference type="Pfam" id="PF00520">
    <property type="entry name" value="Ion_trans"/>
    <property type="match status" value="1"/>
</dbReference>
<feature type="transmembrane region" description="Helical" evidence="7">
    <location>
        <begin position="945"/>
        <end position="978"/>
    </location>
</feature>
<keyword evidence="4 7" id="KW-1133">Transmembrane helix</keyword>
<evidence type="ECO:0000256" key="6">
    <source>
        <dbReference type="SAM" id="Coils"/>
    </source>
</evidence>
<keyword evidence="6" id="KW-0175">Coiled coil</keyword>
<comment type="subcellular location">
    <subcellularLocation>
        <location evidence="1">Membrane</location>
        <topology evidence="1">Multi-pass membrane protein</topology>
    </subcellularLocation>
</comment>
<protein>
    <recommendedName>
        <fullName evidence="8">Ion transport domain-containing protein</fullName>
    </recommendedName>
</protein>
<feature type="domain" description="Ion transport" evidence="8">
    <location>
        <begin position="832"/>
        <end position="1096"/>
    </location>
</feature>
<dbReference type="SUPFAM" id="SSF82171">
    <property type="entry name" value="DPP6 N-terminal domain-like"/>
    <property type="match status" value="1"/>
</dbReference>
<evidence type="ECO:0000313" key="10">
    <source>
        <dbReference type="Proteomes" id="UP000022910"/>
    </source>
</evidence>
<sequence length="1233" mass="145465">METAIDIIDTKRDDLDLIQPHNEKVTDDYKPHNGKKISKLFISQDDSYVISYSVEDESIQGWLVNVEGNWQQLLDNNVYFKVGQLYNKVKFYKKSFLSYDYDSENNRIVKHNFIDLSDKKGQNFQLKHVDKLFTYERWIGFTSNGDLIITSLDEKLKDYKIYLYSINSKNATLLEYSQMYKIKFHKSLNEHNNINCFIQYQKLFLFNNGHLVQWELSETTTVTTFEKPEMQYNLFLEKLKYIKINKNKTLLAACGEVDEINVIYIYSMETGLCISRYDFENYFPVDFLTLKDGSERFIICSYSNHNHFKTLDPFHPSENSQEKTQVKEQSKKALAEYHTKKENQVAIDITDNITNISGPVKITFNSNKLFHVKENHVWVTDWVNETTFQQMLNKTCHSNIYTLPIFQTIQDMLNDIIKGKIHSFPKSNKIKLTDGKNFHFNLENLVRGYGNEIEVKGFTQINNEWKKTSNSSIANGILVSCIQLNNQGLALITTYGIYIYTIVEDFLRLRYLWSNKELIDYNKNCKDNELVEYKKIIQGILKQEFNCEDNEDNVVVLVEDNVLVEYKKIIRGILKQEFKESLPLPNLKFCMVEFSERDDLFLGIINDRDDFPKFISEILDIAINAVKSSESSDKDMRKTGDKTLKSIFEKIFDLIKKEDYSLYMKLLPFICLKLPKLCDLHYTNLVTTYILHTIILLDPSCLSVKNLSNTSLYAYSKDIYVKKIILSNSYFKSLLLSFYKNLSHLGHYLRTQISSFYHKLRSEKILTPTISFIVPFPKLCKYQKNDNTWNDMLYQPKSILFYSIDSSNSYEWWNFAAIIDFKWKTFGIFYYLLIWFFYAIFVLCFALAVTLNFSDELYRKILFIISILFGFIHLFFEFRQLLWNPRYYTKDPWNFFDIAAYSLPVITSIYWLINGQLLELAAITIIVLNFKFLMFFRVFESYGKYFAIIIGVAEEVFPFLIVLCFIIFGFGFGFFILLRPITNISLDRPDFNEDNNNPWNLATKYNYLKDGIIDPDNSLIQIPDSNTNMFTWFQTSIFAMYLLLTGDSGSLSAWTYLDNPTVTFLLFVFTFFTSIYLMNLFIGLLGMAIDNYNKHEEFLLSKAKIIMDIELFYMLPSQRNKKDWFPDWIYYNLPTDNVYKLIYAIDNGKTEFNFPPFISKKLKELMKIQKPKKKIKNKIKQTKDELNDKLEHTKDELYDKLEQTKDELKQELKEVKTLLTNLINNLNINSNNI</sequence>
<keyword evidence="10" id="KW-1185">Reference proteome</keyword>
<evidence type="ECO:0000256" key="4">
    <source>
        <dbReference type="ARBA" id="ARBA00022989"/>
    </source>
</evidence>
<keyword evidence="5 7" id="KW-0472">Membrane</keyword>
<feature type="transmembrane region" description="Helical" evidence="7">
    <location>
        <begin position="1064"/>
        <end position="1089"/>
    </location>
</feature>
<dbReference type="OrthoDB" id="2344810at2759"/>
<evidence type="ECO:0000256" key="7">
    <source>
        <dbReference type="SAM" id="Phobius"/>
    </source>
</evidence>
<evidence type="ECO:0000256" key="3">
    <source>
        <dbReference type="ARBA" id="ARBA00022737"/>
    </source>
</evidence>
<feature type="transmembrane region" description="Helical" evidence="7">
    <location>
        <begin position="861"/>
        <end position="881"/>
    </location>
</feature>
<evidence type="ECO:0000256" key="1">
    <source>
        <dbReference type="ARBA" id="ARBA00004141"/>
    </source>
</evidence>
<evidence type="ECO:0000259" key="8">
    <source>
        <dbReference type="Pfam" id="PF00520"/>
    </source>
</evidence>
<keyword evidence="2 7" id="KW-0812">Transmembrane</keyword>
<feature type="transmembrane region" description="Helical" evidence="7">
    <location>
        <begin position="920"/>
        <end position="939"/>
    </location>
</feature>
<feature type="transmembrane region" description="Helical" evidence="7">
    <location>
        <begin position="828"/>
        <end position="849"/>
    </location>
</feature>
<proteinExistence type="predicted"/>
<dbReference type="InterPro" id="IPR024862">
    <property type="entry name" value="TRPV"/>
</dbReference>
<evidence type="ECO:0000313" key="9">
    <source>
        <dbReference type="EMBL" id="EXX68359.1"/>
    </source>
</evidence>
<dbReference type="EMBL" id="JEMT01017324">
    <property type="protein sequence ID" value="EXX68359.1"/>
    <property type="molecule type" value="Genomic_DNA"/>
</dbReference>
<accession>A0A015KLF4</accession>
<name>A0A015KLF4_RHIIW</name>
<comment type="caution">
    <text evidence="9">The sequence shown here is derived from an EMBL/GenBank/DDBJ whole genome shotgun (WGS) entry which is preliminary data.</text>
</comment>
<reference evidence="9 10" key="1">
    <citation type="submission" date="2014-02" db="EMBL/GenBank/DDBJ databases">
        <title>Single nucleus genome sequencing reveals high similarity among nuclei of an endomycorrhizal fungus.</title>
        <authorList>
            <person name="Lin K."/>
            <person name="Geurts R."/>
            <person name="Zhang Z."/>
            <person name="Limpens E."/>
            <person name="Saunders D.G."/>
            <person name="Mu D."/>
            <person name="Pang E."/>
            <person name="Cao H."/>
            <person name="Cha H."/>
            <person name="Lin T."/>
            <person name="Zhou Q."/>
            <person name="Shang Y."/>
            <person name="Li Y."/>
            <person name="Ivanov S."/>
            <person name="Sharma T."/>
            <person name="Velzen R.V."/>
            <person name="Ruijter N.D."/>
            <person name="Aanen D.K."/>
            <person name="Win J."/>
            <person name="Kamoun S."/>
            <person name="Bisseling T."/>
            <person name="Huang S."/>
        </authorList>
    </citation>
    <scope>NUCLEOTIDE SEQUENCE [LARGE SCALE GENOMIC DNA]</scope>
    <source>
        <strain evidence="10">DAOM197198w</strain>
    </source>
</reference>
<gene>
    <name evidence="9" type="ORF">RirG_105920</name>
</gene>
<keyword evidence="3" id="KW-0677">Repeat</keyword>
<dbReference type="Proteomes" id="UP000022910">
    <property type="component" value="Unassembled WGS sequence"/>
</dbReference>